<dbReference type="EC" id="3.4.16.-" evidence="2"/>
<proteinExistence type="inferred from homology"/>
<evidence type="ECO:0000313" key="4">
    <source>
        <dbReference type="Proteomes" id="UP001054902"/>
    </source>
</evidence>
<dbReference type="SUPFAM" id="SSF53474">
    <property type="entry name" value="alpha/beta-Hydrolases"/>
    <property type="match status" value="1"/>
</dbReference>
<dbReference type="GO" id="GO:0006508">
    <property type="term" value="P:proteolysis"/>
    <property type="evidence" value="ECO:0007669"/>
    <property type="project" value="UniProtKB-KW"/>
</dbReference>
<gene>
    <name evidence="3" type="ORF">CTEN210_14811</name>
</gene>
<feature type="signal peptide" evidence="2">
    <location>
        <begin position="1"/>
        <end position="22"/>
    </location>
</feature>
<sequence length="591" mass="66330">MKFRFAATSLCSSLLLLRSSCAVNLNEPSDSHLSSSWIEDLVQELPDYGKPPTPHFSGYLDGSKGCNTEVNGPLCQIHYWFALAEEDSAKAPVVLWLNGGPGSSSILGFLQENGPLMMSAKGTLMDNPYSWTKYVNLIAIEAPIGVGYSYCSRQMNGQPCQNTDRYTASTSRAALVDFFTNKFPEFKANDFFITGESYAGVYIPTLTKEILDNTDINLKGIAVGDPCTDNKAQADSMDSLWYGHKYGLVDDEIFDLLWNKCTVRLPNLMTRGGIHHVLHELNKELKSISNMEERKKRATEMFHDVMLNGNLQKIQDSPECTLAFRKFLMSSSNGLSQSWKDLYIDDYSLFAPVSSLEDDQMAEYMSRKDVRKALHVDHAPTGTWPNADVGFDYFKEYDACNWQDEIVLKDISMIDIYREIVPQLDRTWIYNGDTDPCVSYEGTRLAVKQIQLDELDGGSYRPWFYNQTAASIELLTEKAAMFGPNLLAQNMGSQFGGEVTDYKKGLKFVTFHGSGHMVPQFRPQAALHFLKKLIDGDALAPLLPTNSTLTKMSESDFHATAKEWVEEAMTSPFVGKNLHEERDAHVDIAIE</sequence>
<evidence type="ECO:0000256" key="2">
    <source>
        <dbReference type="RuleBase" id="RU361156"/>
    </source>
</evidence>
<keyword evidence="4" id="KW-1185">Reference proteome</keyword>
<dbReference type="AlphaFoldDB" id="A0AAD3D7Q8"/>
<keyword evidence="2" id="KW-0732">Signal</keyword>
<protein>
    <recommendedName>
        <fullName evidence="2">Carboxypeptidase</fullName>
        <ecNumber evidence="2">3.4.16.-</ecNumber>
    </recommendedName>
</protein>
<keyword evidence="2" id="KW-0121">Carboxypeptidase</keyword>
<dbReference type="InterPro" id="IPR001563">
    <property type="entry name" value="Peptidase_S10"/>
</dbReference>
<dbReference type="PANTHER" id="PTHR11802">
    <property type="entry name" value="SERINE PROTEASE FAMILY S10 SERINE CARBOXYPEPTIDASE"/>
    <property type="match status" value="1"/>
</dbReference>
<evidence type="ECO:0000256" key="1">
    <source>
        <dbReference type="ARBA" id="ARBA00009431"/>
    </source>
</evidence>
<dbReference type="GO" id="GO:0004185">
    <property type="term" value="F:serine-type carboxypeptidase activity"/>
    <property type="evidence" value="ECO:0007669"/>
    <property type="project" value="UniProtKB-UniRule"/>
</dbReference>
<dbReference type="InterPro" id="IPR029058">
    <property type="entry name" value="AB_hydrolase_fold"/>
</dbReference>
<comment type="caution">
    <text evidence="3">The sequence shown here is derived from an EMBL/GenBank/DDBJ whole genome shotgun (WGS) entry which is preliminary data.</text>
</comment>
<dbReference type="PANTHER" id="PTHR11802:SF201">
    <property type="entry name" value="CARBOXYPEPTIDASE"/>
    <property type="match status" value="1"/>
</dbReference>
<dbReference type="InterPro" id="IPR018202">
    <property type="entry name" value="Ser_caboxypep_ser_AS"/>
</dbReference>
<dbReference type="Gene3D" id="3.40.50.1820">
    <property type="entry name" value="alpha/beta hydrolase"/>
    <property type="match status" value="1"/>
</dbReference>
<accession>A0AAD3D7Q8</accession>
<keyword evidence="2" id="KW-0645">Protease</keyword>
<dbReference type="PRINTS" id="PR00724">
    <property type="entry name" value="CRBOXYPTASEC"/>
</dbReference>
<organism evidence="3 4">
    <name type="scientific">Chaetoceros tenuissimus</name>
    <dbReference type="NCBI Taxonomy" id="426638"/>
    <lineage>
        <taxon>Eukaryota</taxon>
        <taxon>Sar</taxon>
        <taxon>Stramenopiles</taxon>
        <taxon>Ochrophyta</taxon>
        <taxon>Bacillariophyta</taxon>
        <taxon>Coscinodiscophyceae</taxon>
        <taxon>Chaetocerotophycidae</taxon>
        <taxon>Chaetocerotales</taxon>
        <taxon>Chaetocerotaceae</taxon>
        <taxon>Chaetoceros</taxon>
    </lineage>
</organism>
<feature type="chain" id="PRO_5041767151" description="Carboxypeptidase" evidence="2">
    <location>
        <begin position="23"/>
        <end position="591"/>
    </location>
</feature>
<dbReference type="Proteomes" id="UP001054902">
    <property type="component" value="Unassembled WGS sequence"/>
</dbReference>
<dbReference type="PROSITE" id="PS00131">
    <property type="entry name" value="CARBOXYPEPT_SER_SER"/>
    <property type="match status" value="1"/>
</dbReference>
<name>A0AAD3D7Q8_9STRA</name>
<keyword evidence="2" id="KW-0378">Hydrolase</keyword>
<comment type="similarity">
    <text evidence="1 2">Belongs to the peptidase S10 family.</text>
</comment>
<dbReference type="Pfam" id="PF00450">
    <property type="entry name" value="Peptidase_S10"/>
    <property type="match status" value="1"/>
</dbReference>
<reference evidence="3 4" key="1">
    <citation type="journal article" date="2021" name="Sci. Rep.">
        <title>The genome of the diatom Chaetoceros tenuissimus carries an ancient integrated fragment of an extant virus.</title>
        <authorList>
            <person name="Hongo Y."/>
            <person name="Kimura K."/>
            <person name="Takaki Y."/>
            <person name="Yoshida Y."/>
            <person name="Baba S."/>
            <person name="Kobayashi G."/>
            <person name="Nagasaki K."/>
            <person name="Hano T."/>
            <person name="Tomaru Y."/>
        </authorList>
    </citation>
    <scope>NUCLEOTIDE SEQUENCE [LARGE SCALE GENOMIC DNA]</scope>
    <source>
        <strain evidence="3 4">NIES-3715</strain>
    </source>
</reference>
<evidence type="ECO:0000313" key="3">
    <source>
        <dbReference type="EMBL" id="GFH58335.1"/>
    </source>
</evidence>
<dbReference type="EMBL" id="BLLK01000062">
    <property type="protein sequence ID" value="GFH58335.1"/>
    <property type="molecule type" value="Genomic_DNA"/>
</dbReference>